<evidence type="ECO:0000313" key="8">
    <source>
        <dbReference type="EMBL" id="MDY7228088.1"/>
    </source>
</evidence>
<dbReference type="PANTHER" id="PTHR16305">
    <property type="entry name" value="TESTICULAR SOLUBLE ADENYLYL CYCLASE"/>
    <property type="match status" value="1"/>
</dbReference>
<comment type="caution">
    <text evidence="8">The sequence shown here is derived from an EMBL/GenBank/DDBJ whole genome shotgun (WGS) entry which is preliminary data.</text>
</comment>
<evidence type="ECO:0000256" key="1">
    <source>
        <dbReference type="ARBA" id="ARBA00004167"/>
    </source>
</evidence>
<reference evidence="8 9" key="1">
    <citation type="submission" date="2023-12" db="EMBL/GenBank/DDBJ databases">
        <title>the genome sequence of Hyalangium sp. s54d21.</title>
        <authorList>
            <person name="Zhang X."/>
        </authorList>
    </citation>
    <scope>NUCLEOTIDE SEQUENCE [LARGE SCALE GENOMIC DNA]</scope>
    <source>
        <strain evidence="9">s54d21</strain>
    </source>
</reference>
<keyword evidence="9" id="KW-1185">Reference proteome</keyword>
<evidence type="ECO:0000259" key="6">
    <source>
        <dbReference type="PROSITE" id="PS50011"/>
    </source>
</evidence>
<dbReference type="SUPFAM" id="SSF55073">
    <property type="entry name" value="Nucleotide cyclase"/>
    <property type="match status" value="1"/>
</dbReference>
<comment type="subcellular location">
    <subcellularLocation>
        <location evidence="1">Membrane</location>
        <topology evidence="1">Single-pass membrane protein</topology>
    </subcellularLocation>
</comment>
<feature type="domain" description="Guanylate cyclase" evidence="7">
    <location>
        <begin position="349"/>
        <end position="476"/>
    </location>
</feature>
<dbReference type="InterPro" id="IPR001054">
    <property type="entry name" value="A/G_cyclase"/>
</dbReference>
<evidence type="ECO:0000256" key="3">
    <source>
        <dbReference type="ARBA" id="ARBA00022840"/>
    </source>
</evidence>
<dbReference type="SUPFAM" id="SSF56112">
    <property type="entry name" value="Protein kinase-like (PK-like)"/>
    <property type="match status" value="1"/>
</dbReference>
<dbReference type="RefSeq" id="WP_321546813.1">
    <property type="nucleotide sequence ID" value="NZ_JAXIVS010000005.1"/>
</dbReference>
<dbReference type="SUPFAM" id="SSF52540">
    <property type="entry name" value="P-loop containing nucleoside triphosphate hydrolases"/>
    <property type="match status" value="1"/>
</dbReference>
<dbReference type="InterPro" id="IPR011990">
    <property type="entry name" value="TPR-like_helical_dom_sf"/>
</dbReference>
<dbReference type="PROSITE" id="PS50125">
    <property type="entry name" value="GUANYLATE_CYCLASE_2"/>
    <property type="match status" value="1"/>
</dbReference>
<dbReference type="InterPro" id="IPR029787">
    <property type="entry name" value="Nucleotide_cyclase"/>
</dbReference>
<gene>
    <name evidence="8" type="ORF">SYV04_16840</name>
</gene>
<dbReference type="Pfam" id="PF13191">
    <property type="entry name" value="AAA_16"/>
    <property type="match status" value="1"/>
</dbReference>
<dbReference type="PANTHER" id="PTHR16305:SF28">
    <property type="entry name" value="GUANYLATE CYCLASE DOMAIN-CONTAINING PROTEIN"/>
    <property type="match status" value="1"/>
</dbReference>
<keyword evidence="2 4" id="KW-0547">Nucleotide-binding</keyword>
<keyword evidence="8" id="KW-0808">Transferase</keyword>
<protein>
    <submittedName>
        <fullName evidence="8">Protein kinase</fullName>
    </submittedName>
</protein>
<evidence type="ECO:0000259" key="7">
    <source>
        <dbReference type="PROSITE" id="PS50125"/>
    </source>
</evidence>
<accession>A0ABU5H5J6</accession>
<feature type="compositionally biased region" description="Basic and acidic residues" evidence="5">
    <location>
        <begin position="1"/>
        <end position="13"/>
    </location>
</feature>
<dbReference type="SMART" id="SM00220">
    <property type="entry name" value="S_TKc"/>
    <property type="match status" value="1"/>
</dbReference>
<dbReference type="SUPFAM" id="SSF48452">
    <property type="entry name" value="TPR-like"/>
    <property type="match status" value="1"/>
</dbReference>
<dbReference type="InterPro" id="IPR041664">
    <property type="entry name" value="AAA_16"/>
</dbReference>
<evidence type="ECO:0000256" key="4">
    <source>
        <dbReference type="PROSITE-ProRule" id="PRU10141"/>
    </source>
</evidence>
<feature type="compositionally biased region" description="Acidic residues" evidence="5">
    <location>
        <begin position="18"/>
        <end position="28"/>
    </location>
</feature>
<dbReference type="PROSITE" id="PS00108">
    <property type="entry name" value="PROTEIN_KINASE_ST"/>
    <property type="match status" value="1"/>
</dbReference>
<dbReference type="InterPro" id="IPR011009">
    <property type="entry name" value="Kinase-like_dom_sf"/>
</dbReference>
<dbReference type="InterPro" id="IPR017441">
    <property type="entry name" value="Protein_kinase_ATP_BS"/>
</dbReference>
<feature type="domain" description="Protein kinase" evidence="6">
    <location>
        <begin position="60"/>
        <end position="331"/>
    </location>
</feature>
<dbReference type="InterPro" id="IPR027417">
    <property type="entry name" value="P-loop_NTPase"/>
</dbReference>
<evidence type="ECO:0000256" key="5">
    <source>
        <dbReference type="SAM" id="MobiDB-lite"/>
    </source>
</evidence>
<dbReference type="InterPro" id="IPR000719">
    <property type="entry name" value="Prot_kinase_dom"/>
</dbReference>
<dbReference type="PROSITE" id="PS00107">
    <property type="entry name" value="PROTEIN_KINASE_ATP"/>
    <property type="match status" value="1"/>
</dbReference>
<dbReference type="GO" id="GO:0016301">
    <property type="term" value="F:kinase activity"/>
    <property type="evidence" value="ECO:0007669"/>
    <property type="project" value="UniProtKB-KW"/>
</dbReference>
<dbReference type="Pfam" id="PF00211">
    <property type="entry name" value="Guanylate_cyc"/>
    <property type="match status" value="1"/>
</dbReference>
<dbReference type="Gene3D" id="3.30.70.1230">
    <property type="entry name" value="Nucleotide cyclase"/>
    <property type="match status" value="1"/>
</dbReference>
<dbReference type="EMBL" id="JAXIVS010000005">
    <property type="protein sequence ID" value="MDY7228088.1"/>
    <property type="molecule type" value="Genomic_DNA"/>
</dbReference>
<dbReference type="Gene3D" id="1.10.510.10">
    <property type="entry name" value="Transferase(Phosphotransferase) domain 1"/>
    <property type="match status" value="1"/>
</dbReference>
<dbReference type="Gene3D" id="1.25.40.10">
    <property type="entry name" value="Tetratricopeptide repeat domain"/>
    <property type="match status" value="1"/>
</dbReference>
<name>A0ABU5H5J6_9BACT</name>
<dbReference type="PROSITE" id="PS50011">
    <property type="entry name" value="PROTEIN_KINASE_DOM"/>
    <property type="match status" value="1"/>
</dbReference>
<keyword evidence="3 4" id="KW-0067">ATP-binding</keyword>
<sequence>MRQGDEHPDERAEGITPAEEEEFEEGDLEDSLLQQVAQVSVPLRVPGRGEHMGGLDGRRFEILEELGGGAMGLVFRARDEELQRVVALKFLLPREGAAEAPMSNLLRQEARAVAQLDHDNIVRIFDVAEWSGAPWEPKVPFLVMECLEGEALSSVVRRERPSLRKAVEMMGAIAAGLAHAHEHHVIHRDLKPGNVFITRKGQVKILDFGLAYLTAAMFPAMPHIPIAGTPTYMAPEQWRGEDQGERTDIWAAGVMLYELITGEPPYPEGSIAELRQRVLSEEPVPSVRALRPEVPEELAQLVAAMLVKQPSGRLQTANEVRERLRRIEETLAPWRDEPRSLGPQRRQVTLVACWLADLAGLAEHLDAEDFGELEGAFHQSCSELLQQHGGSITTCVGDEVLACFGYPQAREEDAEKAARAALALTTHLGTAIQQKLPYLPRRKLTVKVGLHTDTVVLDNLPPELRGHTSALQGEAPKIVHWLARQAAPDTVCLSHTTWRLVRAAFRTEPLGPHSFQGLAGVAKLELHRLVRETPTYSRFERTHAVEPVTPLVGREAELGQLHEHWEEARGGRGRFVLVRGEAGIGKSRLIQEQHERILPGEALRLRCQCWAQFSTSALHPILELLQHLLRLDPEGSPQENLRKLERRMRVWGLPPEHIHLLATFLSLPVAEESPHLRLTPERLKEKTFEALATLLQRTTEERPVFAVVEDLHWADPSTLDLLGFLLERTEKARLCVLLSARPDFRPSWPRRAWLHEVALERLAPHQTADLVRQSASGKSLPEETIEHLVAKTDGIPLFIEEMTRMVMEKPSTPTTTEASSVPLTLSGLLLARLDMLPRRQKSLAQLCAVVGRGFSHALLATLSARNEMALTQDLSGLFQAGLLHTVEDSSGPRYQFRHALLQDAAYQSLLRRTRREYHGRIAHALSAQFPELAETQPEMLAHHYTEAGEVELAIRYWAKAGERASLRSANVEAISHLNQALRLLRGQPDAAQRTEEELRLLVTLGVPLMQTRSVRSREVEQTYDRVMELLRQVEDALPRLHVPTWGSFAYYFMRAKFHVAQELAELVVAQGDRQHSAELIALGHRMMATNCFNRGDMASALTHVERALEFSDFDLEHHRVLSVKEWINPRVAALAYGSVVQSATGREAQARAYGEEAVRLAEQIGHAHTLAFALTYVALGCQLRNEPECARDWVERCIALSSEHRFRLWLGWSVFIKCWVISERGAPAEALKLLQANLGRWRNAGVRAGMPLFLGMLAELHFKLGQFQQGLAAVTHALGWVDALGEHSYEVELHRIEGELLRALGHEPAATVSFMHALDVADRQGAAGFARRARESLERQFRELGGDRPPVSPA</sequence>
<dbReference type="CDD" id="cd14014">
    <property type="entry name" value="STKc_PknB_like"/>
    <property type="match status" value="1"/>
</dbReference>
<dbReference type="Gene3D" id="3.40.50.300">
    <property type="entry name" value="P-loop containing nucleotide triphosphate hydrolases"/>
    <property type="match status" value="1"/>
</dbReference>
<feature type="binding site" evidence="4">
    <location>
        <position position="89"/>
    </location>
    <ligand>
        <name>ATP</name>
        <dbReference type="ChEBI" id="CHEBI:30616"/>
    </ligand>
</feature>
<keyword evidence="8" id="KW-0418">Kinase</keyword>
<organism evidence="8 9">
    <name type="scientific">Hyalangium rubrum</name>
    <dbReference type="NCBI Taxonomy" id="3103134"/>
    <lineage>
        <taxon>Bacteria</taxon>
        <taxon>Pseudomonadati</taxon>
        <taxon>Myxococcota</taxon>
        <taxon>Myxococcia</taxon>
        <taxon>Myxococcales</taxon>
        <taxon>Cystobacterineae</taxon>
        <taxon>Archangiaceae</taxon>
        <taxon>Hyalangium</taxon>
    </lineage>
</organism>
<dbReference type="InterPro" id="IPR008271">
    <property type="entry name" value="Ser/Thr_kinase_AS"/>
</dbReference>
<dbReference type="Proteomes" id="UP001291309">
    <property type="component" value="Unassembled WGS sequence"/>
</dbReference>
<evidence type="ECO:0000313" key="9">
    <source>
        <dbReference type="Proteomes" id="UP001291309"/>
    </source>
</evidence>
<proteinExistence type="predicted"/>
<dbReference type="Pfam" id="PF00069">
    <property type="entry name" value="Pkinase"/>
    <property type="match status" value="1"/>
</dbReference>
<feature type="region of interest" description="Disordered" evidence="5">
    <location>
        <begin position="1"/>
        <end position="28"/>
    </location>
</feature>
<dbReference type="CDD" id="cd07302">
    <property type="entry name" value="CHD"/>
    <property type="match status" value="1"/>
</dbReference>
<evidence type="ECO:0000256" key="2">
    <source>
        <dbReference type="ARBA" id="ARBA00022741"/>
    </source>
</evidence>
<dbReference type="Gene3D" id="3.30.200.20">
    <property type="entry name" value="Phosphorylase Kinase, domain 1"/>
    <property type="match status" value="1"/>
</dbReference>